<sequence>MSRLFSSSSRYMVTSYSNLLSSRSIFQNFGFIKLLLCAKKLLKPFLLPHSQNWPSSTLTENDTSEAPTSMPWLSISSIVCGHVTRLKTMKPISRSRPSTLTVFAWPPK</sequence>
<dbReference type="AlphaFoldDB" id="A0A7C8Z547"/>
<reference evidence="1" key="1">
    <citation type="journal article" date="2013" name="J. Plant Res.">
        <title>Effect of fungi and light on seed germination of three Opuntia species from semiarid lands of central Mexico.</title>
        <authorList>
            <person name="Delgado-Sanchez P."/>
            <person name="Jimenez-Bremont J.F."/>
            <person name="Guerrero-Gonzalez Mde L."/>
            <person name="Flores J."/>
        </authorList>
    </citation>
    <scope>NUCLEOTIDE SEQUENCE</scope>
    <source>
        <tissue evidence="1">Cladode</tissue>
    </source>
</reference>
<proteinExistence type="predicted"/>
<dbReference type="EMBL" id="GISG01092003">
    <property type="protein sequence ID" value="MBA4634658.1"/>
    <property type="molecule type" value="Transcribed_RNA"/>
</dbReference>
<name>A0A7C8Z547_OPUST</name>
<reference evidence="1" key="2">
    <citation type="submission" date="2020-07" db="EMBL/GenBank/DDBJ databases">
        <authorList>
            <person name="Vera ALvarez R."/>
            <person name="Arias-Moreno D.M."/>
            <person name="Jimenez-Jacinto V."/>
            <person name="Jimenez-Bremont J.F."/>
            <person name="Swaminathan K."/>
            <person name="Moose S.P."/>
            <person name="Guerrero-Gonzalez M.L."/>
            <person name="Marino-Ramirez L."/>
            <person name="Landsman D."/>
            <person name="Rodriguez-Kessler M."/>
            <person name="Delgado-Sanchez P."/>
        </authorList>
    </citation>
    <scope>NUCLEOTIDE SEQUENCE</scope>
    <source>
        <tissue evidence="1">Cladode</tissue>
    </source>
</reference>
<organism evidence="1">
    <name type="scientific">Opuntia streptacantha</name>
    <name type="common">Prickly pear cactus</name>
    <name type="synonym">Opuntia cardona</name>
    <dbReference type="NCBI Taxonomy" id="393608"/>
    <lineage>
        <taxon>Eukaryota</taxon>
        <taxon>Viridiplantae</taxon>
        <taxon>Streptophyta</taxon>
        <taxon>Embryophyta</taxon>
        <taxon>Tracheophyta</taxon>
        <taxon>Spermatophyta</taxon>
        <taxon>Magnoliopsida</taxon>
        <taxon>eudicotyledons</taxon>
        <taxon>Gunneridae</taxon>
        <taxon>Pentapetalae</taxon>
        <taxon>Caryophyllales</taxon>
        <taxon>Cactineae</taxon>
        <taxon>Cactaceae</taxon>
        <taxon>Opuntioideae</taxon>
        <taxon>Opuntia</taxon>
    </lineage>
</organism>
<protein>
    <submittedName>
        <fullName evidence="1">Uncharacterized protein</fullName>
    </submittedName>
</protein>
<accession>A0A7C8Z547</accession>
<evidence type="ECO:0000313" key="1">
    <source>
        <dbReference type="EMBL" id="MBA4634658.1"/>
    </source>
</evidence>